<evidence type="ECO:0000256" key="1">
    <source>
        <dbReference type="PROSITE-ProRule" id="PRU00176"/>
    </source>
</evidence>
<evidence type="ECO:0000256" key="2">
    <source>
        <dbReference type="SAM" id="SignalP"/>
    </source>
</evidence>
<dbReference type="CDD" id="cd00590">
    <property type="entry name" value="RRM_SF"/>
    <property type="match status" value="1"/>
</dbReference>
<reference evidence="5" key="1">
    <citation type="submission" date="2022-11" db="EMBL/GenBank/DDBJ databases">
        <authorList>
            <person name="Kikuchi T."/>
        </authorList>
    </citation>
    <scope>NUCLEOTIDE SEQUENCE</scope>
    <source>
        <strain evidence="5">PS1010</strain>
    </source>
</reference>
<dbReference type="SUPFAM" id="SSF57414">
    <property type="entry name" value="Hairpin loop containing domain-like"/>
    <property type="match status" value="1"/>
</dbReference>
<feature type="domain" description="Apple" evidence="4">
    <location>
        <begin position="31"/>
        <end position="114"/>
    </location>
</feature>
<name>A0A9P1IJP7_9PELO</name>
<dbReference type="InterPro" id="IPR035979">
    <property type="entry name" value="RBD_domain_sf"/>
</dbReference>
<dbReference type="Pfam" id="PF00076">
    <property type="entry name" value="RRM_1"/>
    <property type="match status" value="1"/>
</dbReference>
<comment type="caution">
    <text evidence="5">The sequence shown here is derived from an EMBL/GenBank/DDBJ whole genome shotgun (WGS) entry which is preliminary data.</text>
</comment>
<dbReference type="EMBL" id="CANHGI010000003">
    <property type="protein sequence ID" value="CAI5445860.1"/>
    <property type="molecule type" value="Genomic_DNA"/>
</dbReference>
<dbReference type="Proteomes" id="UP001152747">
    <property type="component" value="Unassembled WGS sequence"/>
</dbReference>
<dbReference type="GO" id="GO:0003723">
    <property type="term" value="F:RNA binding"/>
    <property type="evidence" value="ECO:0007669"/>
    <property type="project" value="UniProtKB-UniRule"/>
</dbReference>
<dbReference type="PROSITE" id="PS50102">
    <property type="entry name" value="RRM"/>
    <property type="match status" value="1"/>
</dbReference>
<dbReference type="CDD" id="cd01099">
    <property type="entry name" value="PAN_AP_HGF"/>
    <property type="match status" value="1"/>
</dbReference>
<dbReference type="SMART" id="SM00360">
    <property type="entry name" value="RRM"/>
    <property type="match status" value="1"/>
</dbReference>
<dbReference type="OrthoDB" id="5849052at2759"/>
<dbReference type="PROSITE" id="PS50948">
    <property type="entry name" value="PAN"/>
    <property type="match status" value="1"/>
</dbReference>
<proteinExistence type="predicted"/>
<dbReference type="InterPro" id="IPR003609">
    <property type="entry name" value="Pan_app"/>
</dbReference>
<organism evidence="5 6">
    <name type="scientific">Caenorhabditis angaria</name>
    <dbReference type="NCBI Taxonomy" id="860376"/>
    <lineage>
        <taxon>Eukaryota</taxon>
        <taxon>Metazoa</taxon>
        <taxon>Ecdysozoa</taxon>
        <taxon>Nematoda</taxon>
        <taxon>Chromadorea</taxon>
        <taxon>Rhabditida</taxon>
        <taxon>Rhabditina</taxon>
        <taxon>Rhabditomorpha</taxon>
        <taxon>Rhabditoidea</taxon>
        <taxon>Rhabditidae</taxon>
        <taxon>Peloderinae</taxon>
        <taxon>Caenorhabditis</taxon>
    </lineage>
</organism>
<protein>
    <recommendedName>
        <fullName evidence="7">Apple domain-containing protein</fullName>
    </recommendedName>
</protein>
<evidence type="ECO:0000259" key="4">
    <source>
        <dbReference type="PROSITE" id="PS50948"/>
    </source>
</evidence>
<keyword evidence="1" id="KW-0694">RNA-binding</keyword>
<evidence type="ECO:0000259" key="3">
    <source>
        <dbReference type="PROSITE" id="PS50102"/>
    </source>
</evidence>
<dbReference type="AlphaFoldDB" id="A0A9P1IJP7"/>
<evidence type="ECO:0000313" key="6">
    <source>
        <dbReference type="Proteomes" id="UP001152747"/>
    </source>
</evidence>
<evidence type="ECO:0008006" key="7">
    <source>
        <dbReference type="Google" id="ProtNLM"/>
    </source>
</evidence>
<feature type="signal peptide" evidence="2">
    <location>
        <begin position="1"/>
        <end position="17"/>
    </location>
</feature>
<dbReference type="InterPro" id="IPR000504">
    <property type="entry name" value="RRM_dom"/>
</dbReference>
<dbReference type="Pfam" id="PF00024">
    <property type="entry name" value="PAN_1"/>
    <property type="match status" value="1"/>
</dbReference>
<accession>A0A9P1IJP7</accession>
<evidence type="ECO:0000313" key="5">
    <source>
        <dbReference type="EMBL" id="CAI5445860.1"/>
    </source>
</evidence>
<gene>
    <name evidence="5" type="ORF">CAMP_LOCUS8497</name>
</gene>
<dbReference type="Gene3D" id="3.30.70.330">
    <property type="match status" value="1"/>
</dbReference>
<keyword evidence="6" id="KW-1185">Reference proteome</keyword>
<dbReference type="Gene3D" id="3.50.4.10">
    <property type="entry name" value="Hepatocyte Growth Factor"/>
    <property type="match status" value="1"/>
</dbReference>
<dbReference type="InterPro" id="IPR012677">
    <property type="entry name" value="Nucleotide-bd_a/b_plait_sf"/>
</dbReference>
<feature type="chain" id="PRO_5040321021" description="Apple domain-containing protein" evidence="2">
    <location>
        <begin position="18"/>
        <end position="419"/>
    </location>
</feature>
<feature type="domain" description="RRM" evidence="3">
    <location>
        <begin position="301"/>
        <end position="388"/>
    </location>
</feature>
<keyword evidence="2" id="KW-0732">Signal</keyword>
<dbReference type="SUPFAM" id="SSF54928">
    <property type="entry name" value="RNA-binding domain, RBD"/>
    <property type="match status" value="1"/>
</dbReference>
<sequence length="419" mass="47715">MILILLVSSYFYLLTQSELVVGKPNLKLLECFEFKKNYWIVGHAFHTSSVQFKDECLRMCLTSAIRRAKCLSAMHIPNDDECVISDQNQLTKPDLFIENDASTSFTVNFFRNVCIDPPDSEGAYRFEARLQGYKGGEGIIEFAHRPGELPQVMVVLSGLKENSIYEIRYMESNTCPKMRIMKEGKLIMIVDTDHTGMAVQPWKKAEGMDEQSIIDRAIMVVEKSTNNIIDCGVVKLSNTTSISSRNSSSSFFNSIPIYLLGDYAHKISDVEDMCIINFKYEQDQLDFLKLNKKFKMLLSEAVLKFSNLPRTVGVDMLVENLKTYGNIISCTKYKNDDFALVEFSTEDEARNCMKVFTNNVVFLLGNHELPTVCEAFVSKELQFNTTTAGVYSPKIIPNTDKLNFHIWEKRSSSYNHTST</sequence>